<dbReference type="Proteomes" id="UP000000466">
    <property type="component" value="Chromosome"/>
</dbReference>
<evidence type="ECO:0000256" key="1">
    <source>
        <dbReference type="SAM" id="Coils"/>
    </source>
</evidence>
<dbReference type="Pfam" id="PF19577">
    <property type="entry name" value="DcaP"/>
    <property type="match status" value="1"/>
</dbReference>
<dbReference type="RefSeq" id="WP_015045719.1">
    <property type="nucleotide sequence ID" value="NC_018868.3"/>
</dbReference>
<feature type="signal peptide" evidence="2">
    <location>
        <begin position="1"/>
        <end position="31"/>
    </location>
</feature>
<feature type="coiled-coil region" evidence="1">
    <location>
        <begin position="24"/>
        <end position="58"/>
    </location>
</feature>
<organism evidence="3 4">
    <name type="scientific">Simiduia agarivorans (strain DSM 21679 / JCM 13881 / BCRC 17597 / SA1)</name>
    <dbReference type="NCBI Taxonomy" id="1117647"/>
    <lineage>
        <taxon>Bacteria</taxon>
        <taxon>Pseudomonadati</taxon>
        <taxon>Pseudomonadota</taxon>
        <taxon>Gammaproteobacteria</taxon>
        <taxon>Cellvibrionales</taxon>
        <taxon>Cellvibrionaceae</taxon>
        <taxon>Simiduia</taxon>
    </lineage>
</organism>
<keyword evidence="4" id="KW-1185">Reference proteome</keyword>
<dbReference type="HOGENOM" id="CLU_038666_0_0_6"/>
<gene>
    <name evidence="3" type="ordered locus">M5M_01595</name>
</gene>
<dbReference type="EMBL" id="CP003746">
    <property type="protein sequence ID" value="AFU97546.1"/>
    <property type="molecule type" value="Genomic_DNA"/>
</dbReference>
<name>K4KF16_SIMAS</name>
<keyword evidence="1" id="KW-0175">Coiled coil</keyword>
<feature type="chain" id="PRO_5003878176" description="Porin" evidence="2">
    <location>
        <begin position="32"/>
        <end position="424"/>
    </location>
</feature>
<protein>
    <recommendedName>
        <fullName evidence="5">Porin</fullName>
    </recommendedName>
</protein>
<dbReference type="STRING" id="1117647.M5M_01595"/>
<evidence type="ECO:0008006" key="5">
    <source>
        <dbReference type="Google" id="ProtNLM"/>
    </source>
</evidence>
<accession>K4KF16</accession>
<dbReference type="AlphaFoldDB" id="K4KF16"/>
<evidence type="ECO:0000256" key="2">
    <source>
        <dbReference type="SAM" id="SignalP"/>
    </source>
</evidence>
<evidence type="ECO:0000313" key="3">
    <source>
        <dbReference type="EMBL" id="AFU97546.1"/>
    </source>
</evidence>
<evidence type="ECO:0000313" key="4">
    <source>
        <dbReference type="Proteomes" id="UP000000466"/>
    </source>
</evidence>
<keyword evidence="2" id="KW-0732">Signal</keyword>
<proteinExistence type="predicted"/>
<dbReference type="InterPro" id="IPR045748">
    <property type="entry name" value="DcaP"/>
</dbReference>
<sequence>MLSKTLTPRKTLLALALAPAALGLAAQSVQAQSVDQKVADLEAQINALKTEVAASKSTSTNASGTEFSFGGFIKLDAMYSMYSDGDRATASIGDDFYIPSTVPIGGNSGEKFDMHAKQSRFNVKGVSNTDAGKITGFLEIDFQLSSQGDERISNSYAPRVRHAFLSWDYSDSSSFLAGQTWSTFFNVAALPNTVDFVGPAGTIFQRQAMVRWSHKLSGGNSFHIGLENPSTSLNGAGGAGDIDSSNLPDVTARFDMSAGDASYSIAAVGRELRYKNNGANVDEAEFGFGLSGSAIWKFGADDLKVMLNYGNLGRYMGLQSYRDGFIDTDGSIELADQMGGYIAYKHAWNSTWRSSLVVSATASDNPEWADPSSPKEYQSMHVNLIYSPTKKLNLGGEVIYGEKTLESGAKGDMTRLQFMAMYSF</sequence>
<dbReference type="KEGG" id="saga:M5M_01595"/>
<reference evidence="3 4" key="1">
    <citation type="journal article" date="2013" name="Genome Announc.">
        <title>Complete genome sequence of Simiduia agarivorans SA1(T), a marine bacterium able to degrade a variety of polysaccharides.</title>
        <authorList>
            <person name="Lin S.Y."/>
            <person name="Shieh W.Y."/>
            <person name="Chen J.S."/>
            <person name="Tang S.L."/>
        </authorList>
    </citation>
    <scope>NUCLEOTIDE SEQUENCE [LARGE SCALE GENOMIC DNA]</scope>
    <source>
        <strain evidence="4">DSM 21679 / JCM 13881 / BCRC 17597 / SA1</strain>
    </source>
</reference>
<dbReference type="eggNOG" id="COG3203">
    <property type="taxonomic scope" value="Bacteria"/>
</dbReference>
<dbReference type="SUPFAM" id="SSF56935">
    <property type="entry name" value="Porins"/>
    <property type="match status" value="1"/>
</dbReference>